<evidence type="ECO:0000256" key="4">
    <source>
        <dbReference type="SAM" id="MobiDB-lite"/>
    </source>
</evidence>
<accession>A0A1I0AUK2</accession>
<feature type="region of interest" description="Disordered" evidence="4">
    <location>
        <begin position="195"/>
        <end position="219"/>
    </location>
</feature>
<evidence type="ECO:0000313" key="6">
    <source>
        <dbReference type="EMBL" id="SES97254.1"/>
    </source>
</evidence>
<keyword evidence="2" id="KW-0479">Metal-binding</keyword>
<keyword evidence="3" id="KW-0186">Copper</keyword>
<evidence type="ECO:0000259" key="5">
    <source>
        <dbReference type="PROSITE" id="PS00498"/>
    </source>
</evidence>
<dbReference type="AlphaFoldDB" id="A0A1I0AUK2"/>
<evidence type="ECO:0000313" key="7">
    <source>
        <dbReference type="Proteomes" id="UP000183339"/>
    </source>
</evidence>
<gene>
    <name evidence="6" type="ORF">SAMN05216412_102373</name>
</gene>
<dbReference type="InterPro" id="IPR002227">
    <property type="entry name" value="Tyrosinase_Cu-bd"/>
</dbReference>
<dbReference type="PRINTS" id="PR00092">
    <property type="entry name" value="TYROSINASE"/>
</dbReference>
<comment type="similarity">
    <text evidence="1">Belongs to the tyrosinase family.</text>
</comment>
<proteinExistence type="inferred from homology"/>
<dbReference type="Proteomes" id="UP000183339">
    <property type="component" value="Unassembled WGS sequence"/>
</dbReference>
<evidence type="ECO:0000256" key="1">
    <source>
        <dbReference type="ARBA" id="ARBA00009928"/>
    </source>
</evidence>
<dbReference type="OrthoDB" id="2874181at2"/>
<dbReference type="InterPro" id="IPR050316">
    <property type="entry name" value="Tyrosinase/Hemocyanin"/>
</dbReference>
<organism evidence="6 7">
    <name type="scientific">Nitrosospira multiformis</name>
    <dbReference type="NCBI Taxonomy" id="1231"/>
    <lineage>
        <taxon>Bacteria</taxon>
        <taxon>Pseudomonadati</taxon>
        <taxon>Pseudomonadota</taxon>
        <taxon>Betaproteobacteria</taxon>
        <taxon>Nitrosomonadales</taxon>
        <taxon>Nitrosomonadaceae</taxon>
        <taxon>Nitrosospira</taxon>
    </lineage>
</organism>
<reference evidence="6 7" key="1">
    <citation type="submission" date="2016-10" db="EMBL/GenBank/DDBJ databases">
        <authorList>
            <person name="de Groot N.N."/>
        </authorList>
    </citation>
    <scope>NUCLEOTIDE SEQUENCE [LARGE SCALE GENOMIC DNA]</scope>
    <source>
        <strain evidence="6 7">Nl7</strain>
    </source>
</reference>
<dbReference type="PANTHER" id="PTHR11474">
    <property type="entry name" value="TYROSINASE FAMILY MEMBER"/>
    <property type="match status" value="1"/>
</dbReference>
<dbReference type="SUPFAM" id="SSF48056">
    <property type="entry name" value="Di-copper centre-containing domain"/>
    <property type="match status" value="1"/>
</dbReference>
<dbReference type="EMBL" id="FOHI01000002">
    <property type="protein sequence ID" value="SES97254.1"/>
    <property type="molecule type" value="Genomic_DNA"/>
</dbReference>
<dbReference type="GO" id="GO:0016491">
    <property type="term" value="F:oxidoreductase activity"/>
    <property type="evidence" value="ECO:0007669"/>
    <property type="project" value="InterPro"/>
</dbReference>
<sequence length="345" mass="39066">MYYSYCVQGVLASSESHIALVVFLKPFVRSKKMDHSHETGGHLHPKTFDEVLALGFPLDKLELLKDIHKKLVKPLLGGAAAFAPKPPGAPVTRQNQADLSPEKREAFRNAVVRLVEEGKYLELVQFHMDMSHDMHGMMGETGLYRFLGWHRRYLVEFERELQRVDAILRPGTTEKLAVPYWRWEDPFPAWLNGFLPANDPNTGTPPPSRKNASPPQKANATDVDIIVNQFSIQNTGLDNENDYTKFTYGIEGWGRRPDGTSLPAHNHGHAWVGGIMNNTMSSPTDPVFWFHHAEVDRLWHIWQQANSSAEPNLSGSDRIMDPWGESYDDLVDTEDLGYVYDSTSL</sequence>
<dbReference type="Pfam" id="PF00264">
    <property type="entry name" value="Tyrosinase"/>
    <property type="match status" value="1"/>
</dbReference>
<evidence type="ECO:0000256" key="3">
    <source>
        <dbReference type="ARBA" id="ARBA00023008"/>
    </source>
</evidence>
<dbReference type="InterPro" id="IPR008922">
    <property type="entry name" value="Di-copper_centre_dom_sf"/>
</dbReference>
<feature type="domain" description="Tyrosinase copper-binding" evidence="5">
    <location>
        <begin position="285"/>
        <end position="296"/>
    </location>
</feature>
<dbReference type="PROSITE" id="PS00498">
    <property type="entry name" value="TYROSINASE_2"/>
    <property type="match status" value="1"/>
</dbReference>
<protein>
    <submittedName>
        <fullName evidence="6">Tyrosinase</fullName>
    </submittedName>
</protein>
<dbReference type="PANTHER" id="PTHR11474:SF126">
    <property type="entry name" value="TYROSINASE-LIKE PROTEIN TYR-1-RELATED"/>
    <property type="match status" value="1"/>
</dbReference>
<name>A0A1I0AUK2_9PROT</name>
<dbReference type="Gene3D" id="1.10.1280.10">
    <property type="entry name" value="Di-copper center containing domain from catechol oxidase"/>
    <property type="match status" value="1"/>
</dbReference>
<evidence type="ECO:0000256" key="2">
    <source>
        <dbReference type="ARBA" id="ARBA00022723"/>
    </source>
</evidence>
<feature type="compositionally biased region" description="Polar residues" evidence="4">
    <location>
        <begin position="210"/>
        <end position="219"/>
    </location>
</feature>
<dbReference type="GO" id="GO:0046872">
    <property type="term" value="F:metal ion binding"/>
    <property type="evidence" value="ECO:0007669"/>
    <property type="project" value="UniProtKB-KW"/>
</dbReference>